<dbReference type="Proteomes" id="UP001642464">
    <property type="component" value="Unassembled WGS sequence"/>
</dbReference>
<accession>A0ABP0S1Z0</accession>
<name>A0ABP0S1Z0_9DINO</name>
<organism evidence="2 3">
    <name type="scientific">Durusdinium trenchii</name>
    <dbReference type="NCBI Taxonomy" id="1381693"/>
    <lineage>
        <taxon>Eukaryota</taxon>
        <taxon>Sar</taxon>
        <taxon>Alveolata</taxon>
        <taxon>Dinophyceae</taxon>
        <taxon>Suessiales</taxon>
        <taxon>Symbiodiniaceae</taxon>
        <taxon>Durusdinium</taxon>
    </lineage>
</organism>
<evidence type="ECO:0000313" key="2">
    <source>
        <dbReference type="EMBL" id="CAK9106335.1"/>
    </source>
</evidence>
<feature type="region of interest" description="Disordered" evidence="1">
    <location>
        <begin position="68"/>
        <end position="107"/>
    </location>
</feature>
<proteinExistence type="predicted"/>
<gene>
    <name evidence="2" type="ORF">SCF082_LOCUS49528</name>
</gene>
<sequence>MGLTSEDPLSPSGGRHTQFKEALKLELRSRLSKSVRSNAGLSFDERIEIAAKAKHDETSKQELAQRKVLQAAASRTGKGRKGRGGEGTITANQCASKAIEVEPQPASDAAGERRHVGIFQPTSGPAIGSGLQERIRKMKEQEDAYKKQARTGEEAQWTRIWGELWCFMGRPEAL</sequence>
<evidence type="ECO:0000256" key="1">
    <source>
        <dbReference type="SAM" id="MobiDB-lite"/>
    </source>
</evidence>
<evidence type="ECO:0000313" key="3">
    <source>
        <dbReference type="Proteomes" id="UP001642464"/>
    </source>
</evidence>
<protein>
    <submittedName>
        <fullName evidence="2">Uncharacterized protein</fullName>
    </submittedName>
</protein>
<reference evidence="2 3" key="1">
    <citation type="submission" date="2024-02" db="EMBL/GenBank/DDBJ databases">
        <authorList>
            <person name="Chen Y."/>
            <person name="Shah S."/>
            <person name="Dougan E. K."/>
            <person name="Thang M."/>
            <person name="Chan C."/>
        </authorList>
    </citation>
    <scope>NUCLEOTIDE SEQUENCE [LARGE SCALE GENOMIC DNA]</scope>
</reference>
<comment type="caution">
    <text evidence="2">The sequence shown here is derived from an EMBL/GenBank/DDBJ whole genome shotgun (WGS) entry which is preliminary data.</text>
</comment>
<feature type="region of interest" description="Disordered" evidence="1">
    <location>
        <begin position="1"/>
        <end position="21"/>
    </location>
</feature>
<keyword evidence="3" id="KW-1185">Reference proteome</keyword>
<dbReference type="EMBL" id="CAXAMM010042707">
    <property type="protein sequence ID" value="CAK9106335.1"/>
    <property type="molecule type" value="Genomic_DNA"/>
</dbReference>